<dbReference type="EMBL" id="LEKV01002294">
    <property type="protein sequence ID" value="KVI04222.1"/>
    <property type="molecule type" value="Genomic_DNA"/>
</dbReference>
<keyword evidence="3" id="KW-0949">S-adenosyl-L-methionine</keyword>
<evidence type="ECO:0000256" key="1">
    <source>
        <dbReference type="ARBA" id="ARBA00022603"/>
    </source>
</evidence>
<dbReference type="Pfam" id="PF00891">
    <property type="entry name" value="Methyltransf_2"/>
    <property type="match status" value="1"/>
</dbReference>
<dbReference type="Proteomes" id="UP000243975">
    <property type="component" value="Unassembled WGS sequence"/>
</dbReference>
<sequence length="156" mass="18167">MDGLGRLVKFLVHKKVFDEMPQPEKRNEKGEKAYSLNYCSKWWLYDTNATLAPMVMLRTNPITELHMHALNRSIKEGAISKETGKVVIVEIVQHSTKDDYFNDIRFTYDLMMYSLFSNGKERTESEWKKLLIVGGFCRYNIIQIPALLSIIEAFPQ</sequence>
<evidence type="ECO:0000313" key="5">
    <source>
        <dbReference type="EMBL" id="KVI04222.1"/>
    </source>
</evidence>
<organism evidence="5 6">
    <name type="scientific">Cynara cardunculus var. scolymus</name>
    <name type="common">Globe artichoke</name>
    <name type="synonym">Cynara scolymus</name>
    <dbReference type="NCBI Taxonomy" id="59895"/>
    <lineage>
        <taxon>Eukaryota</taxon>
        <taxon>Viridiplantae</taxon>
        <taxon>Streptophyta</taxon>
        <taxon>Embryophyta</taxon>
        <taxon>Tracheophyta</taxon>
        <taxon>Spermatophyta</taxon>
        <taxon>Magnoliopsida</taxon>
        <taxon>eudicotyledons</taxon>
        <taxon>Gunneridae</taxon>
        <taxon>Pentapetalae</taxon>
        <taxon>asterids</taxon>
        <taxon>campanulids</taxon>
        <taxon>Asterales</taxon>
        <taxon>Asteraceae</taxon>
        <taxon>Carduoideae</taxon>
        <taxon>Cardueae</taxon>
        <taxon>Carduinae</taxon>
        <taxon>Cynara</taxon>
    </lineage>
</organism>
<dbReference type="Gene3D" id="3.40.50.150">
    <property type="entry name" value="Vaccinia Virus protein VP39"/>
    <property type="match status" value="1"/>
</dbReference>
<dbReference type="Gene3D" id="1.10.10.10">
    <property type="entry name" value="Winged helix-like DNA-binding domain superfamily/Winged helix DNA-binding domain"/>
    <property type="match status" value="1"/>
</dbReference>
<name>A0A103Y816_CYNCS</name>
<dbReference type="STRING" id="59895.A0A103Y816"/>
<dbReference type="GO" id="GO:0032259">
    <property type="term" value="P:methylation"/>
    <property type="evidence" value="ECO:0007669"/>
    <property type="project" value="UniProtKB-KW"/>
</dbReference>
<reference evidence="5 6" key="1">
    <citation type="journal article" date="2016" name="Sci. Rep.">
        <title>The genome sequence of the outbreeding globe artichoke constructed de novo incorporating a phase-aware low-pass sequencing strategy of F1 progeny.</title>
        <authorList>
            <person name="Scaglione D."/>
            <person name="Reyes-Chin-Wo S."/>
            <person name="Acquadro A."/>
            <person name="Froenicke L."/>
            <person name="Portis E."/>
            <person name="Beitel C."/>
            <person name="Tirone M."/>
            <person name="Mauro R."/>
            <person name="Lo Monaco A."/>
            <person name="Mauromicale G."/>
            <person name="Faccioli P."/>
            <person name="Cattivelli L."/>
            <person name="Rieseberg L."/>
            <person name="Michelmore R."/>
            <person name="Lanteri S."/>
        </authorList>
    </citation>
    <scope>NUCLEOTIDE SEQUENCE [LARGE SCALE GENOMIC DNA]</scope>
    <source>
        <strain evidence="5">2C</strain>
    </source>
</reference>
<accession>A0A103Y816</accession>
<evidence type="ECO:0000256" key="2">
    <source>
        <dbReference type="ARBA" id="ARBA00022679"/>
    </source>
</evidence>
<evidence type="ECO:0000256" key="3">
    <source>
        <dbReference type="ARBA" id="ARBA00022691"/>
    </source>
</evidence>
<dbReference type="Gramene" id="KVI04222">
    <property type="protein sequence ID" value="KVI04222"/>
    <property type="gene ID" value="Ccrd_017463"/>
</dbReference>
<evidence type="ECO:0000313" key="6">
    <source>
        <dbReference type="Proteomes" id="UP000243975"/>
    </source>
</evidence>
<evidence type="ECO:0000259" key="4">
    <source>
        <dbReference type="Pfam" id="PF00891"/>
    </source>
</evidence>
<dbReference type="InterPro" id="IPR029063">
    <property type="entry name" value="SAM-dependent_MTases_sf"/>
</dbReference>
<dbReference type="InterPro" id="IPR036388">
    <property type="entry name" value="WH-like_DNA-bd_sf"/>
</dbReference>
<feature type="domain" description="O-methyltransferase C-terminal" evidence="4">
    <location>
        <begin position="81"/>
        <end position="136"/>
    </location>
</feature>
<keyword evidence="2" id="KW-0808">Transferase</keyword>
<keyword evidence="1" id="KW-0489">Methyltransferase</keyword>
<dbReference type="PROSITE" id="PS51683">
    <property type="entry name" value="SAM_OMT_II"/>
    <property type="match status" value="1"/>
</dbReference>
<dbReference type="InterPro" id="IPR001077">
    <property type="entry name" value="COMT_C"/>
</dbReference>
<dbReference type="GO" id="GO:0008171">
    <property type="term" value="F:O-methyltransferase activity"/>
    <property type="evidence" value="ECO:0007669"/>
    <property type="project" value="InterPro"/>
</dbReference>
<dbReference type="PANTHER" id="PTHR11746">
    <property type="entry name" value="O-METHYLTRANSFERASE"/>
    <property type="match status" value="1"/>
</dbReference>
<dbReference type="AlphaFoldDB" id="A0A103Y816"/>
<dbReference type="InterPro" id="IPR016461">
    <property type="entry name" value="COMT-like"/>
</dbReference>
<dbReference type="SUPFAM" id="SSF53335">
    <property type="entry name" value="S-adenosyl-L-methionine-dependent methyltransferases"/>
    <property type="match status" value="1"/>
</dbReference>
<proteinExistence type="predicted"/>
<gene>
    <name evidence="5" type="ORF">Ccrd_017463</name>
</gene>
<keyword evidence="6" id="KW-1185">Reference proteome</keyword>
<comment type="caution">
    <text evidence="5">The sequence shown here is derived from an EMBL/GenBank/DDBJ whole genome shotgun (WGS) entry which is preliminary data.</text>
</comment>
<dbReference type="OrthoDB" id="1606438at2759"/>
<protein>
    <submittedName>
        <fullName evidence="5">O-methyltransferase, family 2</fullName>
    </submittedName>
</protein>